<dbReference type="CDD" id="cd22249">
    <property type="entry name" value="UDM1_RNF168_RNF169-like"/>
    <property type="match status" value="1"/>
</dbReference>
<keyword evidence="4" id="KW-1185">Reference proteome</keyword>
<dbReference type="Proteomes" id="UP001501736">
    <property type="component" value="Unassembled WGS sequence"/>
</dbReference>
<feature type="compositionally biased region" description="Polar residues" evidence="1">
    <location>
        <begin position="69"/>
        <end position="79"/>
    </location>
</feature>
<feature type="region of interest" description="Disordered" evidence="1">
    <location>
        <begin position="310"/>
        <end position="359"/>
    </location>
</feature>
<organism evidence="3 4">
    <name type="scientific">Nesterenkonia halobia</name>
    <dbReference type="NCBI Taxonomy" id="37922"/>
    <lineage>
        <taxon>Bacteria</taxon>
        <taxon>Bacillati</taxon>
        <taxon>Actinomycetota</taxon>
        <taxon>Actinomycetes</taxon>
        <taxon>Micrococcales</taxon>
        <taxon>Micrococcaceae</taxon>
        <taxon>Nesterenkonia</taxon>
    </lineage>
</organism>
<accession>A0ABP6R954</accession>
<dbReference type="EMBL" id="BAAAYG010000001">
    <property type="protein sequence ID" value="GAA3278521.1"/>
    <property type="molecule type" value="Genomic_DNA"/>
</dbReference>
<dbReference type="InterPro" id="IPR021235">
    <property type="entry name" value="DUF2637"/>
</dbReference>
<proteinExistence type="predicted"/>
<dbReference type="RefSeq" id="WP_344717192.1">
    <property type="nucleotide sequence ID" value="NZ_BAAAYG010000001.1"/>
</dbReference>
<reference evidence="4" key="1">
    <citation type="journal article" date="2019" name="Int. J. Syst. Evol. Microbiol.">
        <title>The Global Catalogue of Microorganisms (GCM) 10K type strain sequencing project: providing services to taxonomists for standard genome sequencing and annotation.</title>
        <authorList>
            <consortium name="The Broad Institute Genomics Platform"/>
            <consortium name="The Broad Institute Genome Sequencing Center for Infectious Disease"/>
            <person name="Wu L."/>
            <person name="Ma J."/>
        </authorList>
    </citation>
    <scope>NUCLEOTIDE SEQUENCE [LARGE SCALE GENOMIC DNA]</scope>
    <source>
        <strain evidence="4">JCM 11483</strain>
    </source>
</reference>
<protein>
    <recommendedName>
        <fullName evidence="5">DUF2637 domain-containing protein</fullName>
    </recommendedName>
</protein>
<gene>
    <name evidence="3" type="ORF">GCM10020260_00700</name>
</gene>
<name>A0ABP6R954_9MICC</name>
<feature type="region of interest" description="Disordered" evidence="1">
    <location>
        <begin position="1"/>
        <end position="103"/>
    </location>
</feature>
<feature type="transmembrane region" description="Helical" evidence="2">
    <location>
        <begin position="145"/>
        <end position="167"/>
    </location>
</feature>
<keyword evidence="2" id="KW-0472">Membrane</keyword>
<evidence type="ECO:0000313" key="3">
    <source>
        <dbReference type="EMBL" id="GAA3278521.1"/>
    </source>
</evidence>
<feature type="region of interest" description="Disordered" evidence="1">
    <location>
        <begin position="402"/>
        <end position="425"/>
    </location>
</feature>
<feature type="compositionally biased region" description="Acidic residues" evidence="1">
    <location>
        <begin position="405"/>
        <end position="418"/>
    </location>
</feature>
<feature type="compositionally biased region" description="Basic and acidic residues" evidence="1">
    <location>
        <begin position="265"/>
        <end position="287"/>
    </location>
</feature>
<evidence type="ECO:0000313" key="4">
    <source>
        <dbReference type="Proteomes" id="UP001501736"/>
    </source>
</evidence>
<feature type="transmembrane region" description="Helical" evidence="2">
    <location>
        <begin position="110"/>
        <end position="133"/>
    </location>
</feature>
<feature type="compositionally biased region" description="Polar residues" evidence="1">
    <location>
        <begin position="336"/>
        <end position="353"/>
    </location>
</feature>
<feature type="compositionally biased region" description="Basic and acidic residues" evidence="1">
    <location>
        <begin position="16"/>
        <end position="31"/>
    </location>
</feature>
<dbReference type="Pfam" id="PF10935">
    <property type="entry name" value="DUF2637"/>
    <property type="match status" value="1"/>
</dbReference>
<evidence type="ECO:0008006" key="5">
    <source>
        <dbReference type="Google" id="ProtNLM"/>
    </source>
</evidence>
<feature type="transmembrane region" description="Helical" evidence="2">
    <location>
        <begin position="206"/>
        <end position="225"/>
    </location>
</feature>
<keyword evidence="2" id="KW-1133">Transmembrane helix</keyword>
<feature type="transmembrane region" description="Helical" evidence="2">
    <location>
        <begin position="179"/>
        <end position="200"/>
    </location>
</feature>
<sequence>MSELIQDEFMTTNGHRPAETAERKTELHAVETESSATAADRGVPPAFEDAAGEPQAGGTGGDEDKNRGTDSASFANSDGISADQGEGSRGRTAASRPGRGRRVNPDSGPFIRLIVAGVTILGLVAFAISFVALMEVAAWLGLPSWMAWAVPVFIDLAILVYAAAVLVHRARGERTIASWTALTIFTLLSVVANSAHALAYGATDSWQSLVGAGMAAMVPIAIFTATEQLARVAVEDPKTRDRELQEAARWEAAQAEQEQQMVELEAQREEQKRRLEQEREEARRQAELESEEHETRLAIARAQRERRIEQAMAEDSGEPSAAPVAQVPAAPRTEKGSTQAPSANSSGGSTRGRQSVADAADWVRRQIEAGIEPVGTAFAEEFGVSERTARRRLGDVRKTYPELFQADDEADDGADEEGQGQTGGF</sequence>
<feature type="compositionally biased region" description="Low complexity" evidence="1">
    <location>
        <begin position="319"/>
        <end position="331"/>
    </location>
</feature>
<evidence type="ECO:0000256" key="1">
    <source>
        <dbReference type="SAM" id="MobiDB-lite"/>
    </source>
</evidence>
<feature type="region of interest" description="Disordered" evidence="1">
    <location>
        <begin position="252"/>
        <end position="296"/>
    </location>
</feature>
<keyword evidence="2" id="KW-0812">Transmembrane</keyword>
<feature type="compositionally biased region" description="Low complexity" evidence="1">
    <location>
        <begin position="252"/>
        <end position="264"/>
    </location>
</feature>
<comment type="caution">
    <text evidence="3">The sequence shown here is derived from an EMBL/GenBank/DDBJ whole genome shotgun (WGS) entry which is preliminary data.</text>
</comment>
<evidence type="ECO:0000256" key="2">
    <source>
        <dbReference type="SAM" id="Phobius"/>
    </source>
</evidence>